<dbReference type="Pfam" id="PF07309">
    <property type="entry name" value="FlaF"/>
    <property type="match status" value="1"/>
</dbReference>
<sequence length="125" mass="13035">MNATSLAMRAYAQTTTATHTPRGTEYQVIARVTHRMKAAAQQGSAGFAALASAIADNRRLWTALAVDAAGAGNALPDDVRARIVFLAEFTHLHSRKVLTGAASPAPLLEVNAAILRGLRQTAGAA</sequence>
<gene>
    <name evidence="1" type="ORF">DRV85_11730</name>
</gene>
<reference evidence="1 2" key="1">
    <citation type="submission" date="2018-07" db="EMBL/GenBank/DDBJ databases">
        <title>Rhodosalinus sp. strain E84T genomic sequence and assembly.</title>
        <authorList>
            <person name="Liu Z.-W."/>
            <person name="Lu D.-C."/>
        </authorList>
    </citation>
    <scope>NUCLEOTIDE SEQUENCE [LARGE SCALE GENOMIC DNA]</scope>
    <source>
        <strain evidence="1 2">E84</strain>
    </source>
</reference>
<accession>A0A365U7H9</accession>
<keyword evidence="2" id="KW-1185">Reference proteome</keyword>
<dbReference type="Proteomes" id="UP000253370">
    <property type="component" value="Unassembled WGS sequence"/>
</dbReference>
<keyword evidence="1" id="KW-0282">Flagellum</keyword>
<proteinExistence type="predicted"/>
<organism evidence="1 2">
    <name type="scientific">Rhodosalinus halophilus</name>
    <dbReference type="NCBI Taxonomy" id="2259333"/>
    <lineage>
        <taxon>Bacteria</taxon>
        <taxon>Pseudomonadati</taxon>
        <taxon>Pseudomonadota</taxon>
        <taxon>Alphaproteobacteria</taxon>
        <taxon>Rhodobacterales</taxon>
        <taxon>Paracoccaceae</taxon>
        <taxon>Rhodosalinus</taxon>
    </lineage>
</organism>
<keyword evidence="1" id="KW-0966">Cell projection</keyword>
<evidence type="ECO:0000313" key="1">
    <source>
        <dbReference type="EMBL" id="RBI84618.1"/>
    </source>
</evidence>
<protein>
    <submittedName>
        <fullName evidence="1">Flagellar biosynthesis regulatory protein FlaF</fullName>
    </submittedName>
</protein>
<evidence type="ECO:0000313" key="2">
    <source>
        <dbReference type="Proteomes" id="UP000253370"/>
    </source>
</evidence>
<dbReference type="GO" id="GO:0044781">
    <property type="term" value="P:bacterial-type flagellum organization"/>
    <property type="evidence" value="ECO:0007669"/>
    <property type="project" value="InterPro"/>
</dbReference>
<dbReference type="InterPro" id="IPR010845">
    <property type="entry name" value="FlaF"/>
</dbReference>
<dbReference type="NCBIfam" id="NF009435">
    <property type="entry name" value="PRK12794.1"/>
    <property type="match status" value="1"/>
</dbReference>
<name>A0A365U7H9_9RHOB</name>
<dbReference type="EMBL" id="QNTQ01000010">
    <property type="protein sequence ID" value="RBI84618.1"/>
    <property type="molecule type" value="Genomic_DNA"/>
</dbReference>
<comment type="caution">
    <text evidence="1">The sequence shown here is derived from an EMBL/GenBank/DDBJ whole genome shotgun (WGS) entry which is preliminary data.</text>
</comment>
<keyword evidence="1" id="KW-0969">Cilium</keyword>
<dbReference type="AlphaFoldDB" id="A0A365U7H9"/>
<dbReference type="OrthoDB" id="9808944at2"/>